<evidence type="ECO:0000259" key="4">
    <source>
        <dbReference type="Pfam" id="PF00127"/>
    </source>
</evidence>
<dbReference type="PANTHER" id="PTHR34883:SF17">
    <property type="entry name" value="CUPREDOXIN"/>
    <property type="match status" value="1"/>
</dbReference>
<keyword evidence="3" id="KW-0732">Signal</keyword>
<keyword evidence="2" id="KW-0186">Copper</keyword>
<name>A0A9N9F3G6_9GLOM</name>
<dbReference type="GO" id="GO:0009055">
    <property type="term" value="F:electron transfer activity"/>
    <property type="evidence" value="ECO:0007669"/>
    <property type="project" value="InterPro"/>
</dbReference>
<dbReference type="CDD" id="cd00920">
    <property type="entry name" value="Cupredoxin"/>
    <property type="match status" value="1"/>
</dbReference>
<keyword evidence="1" id="KW-0479">Metal-binding</keyword>
<feature type="chain" id="PRO_5040161448" evidence="3">
    <location>
        <begin position="24"/>
        <end position="176"/>
    </location>
</feature>
<comment type="caution">
    <text evidence="5">The sequence shown here is derived from an EMBL/GenBank/DDBJ whole genome shotgun (WGS) entry which is preliminary data.</text>
</comment>
<evidence type="ECO:0000256" key="1">
    <source>
        <dbReference type="ARBA" id="ARBA00022723"/>
    </source>
</evidence>
<reference evidence="5" key="1">
    <citation type="submission" date="2021-06" db="EMBL/GenBank/DDBJ databases">
        <authorList>
            <person name="Kallberg Y."/>
            <person name="Tangrot J."/>
            <person name="Rosling A."/>
        </authorList>
    </citation>
    <scope>NUCLEOTIDE SEQUENCE</scope>
    <source>
        <strain evidence="5">CL551</strain>
    </source>
</reference>
<dbReference type="PANTHER" id="PTHR34883">
    <property type="entry name" value="SERINE-RICH PROTEIN, PUTATIVE-RELATED-RELATED"/>
    <property type="match status" value="1"/>
</dbReference>
<dbReference type="Pfam" id="PF00127">
    <property type="entry name" value="Copper-bind"/>
    <property type="match status" value="1"/>
</dbReference>
<dbReference type="Proteomes" id="UP000789342">
    <property type="component" value="Unassembled WGS sequence"/>
</dbReference>
<dbReference type="InterPro" id="IPR000923">
    <property type="entry name" value="BlueCu_1"/>
</dbReference>
<evidence type="ECO:0000256" key="3">
    <source>
        <dbReference type="SAM" id="SignalP"/>
    </source>
</evidence>
<gene>
    <name evidence="5" type="ORF">AMORRO_LOCUS3551</name>
</gene>
<evidence type="ECO:0000256" key="2">
    <source>
        <dbReference type="ARBA" id="ARBA00023008"/>
    </source>
</evidence>
<organism evidence="5 6">
    <name type="scientific">Acaulospora morrowiae</name>
    <dbReference type="NCBI Taxonomy" id="94023"/>
    <lineage>
        <taxon>Eukaryota</taxon>
        <taxon>Fungi</taxon>
        <taxon>Fungi incertae sedis</taxon>
        <taxon>Mucoromycota</taxon>
        <taxon>Glomeromycotina</taxon>
        <taxon>Glomeromycetes</taxon>
        <taxon>Diversisporales</taxon>
        <taxon>Acaulosporaceae</taxon>
        <taxon>Acaulospora</taxon>
    </lineage>
</organism>
<proteinExistence type="predicted"/>
<dbReference type="SUPFAM" id="SSF49503">
    <property type="entry name" value="Cupredoxins"/>
    <property type="match status" value="1"/>
</dbReference>
<dbReference type="InterPro" id="IPR008972">
    <property type="entry name" value="Cupredoxin"/>
</dbReference>
<feature type="domain" description="Blue (type 1) copper" evidence="4">
    <location>
        <begin position="29"/>
        <end position="125"/>
    </location>
</feature>
<evidence type="ECO:0000313" key="6">
    <source>
        <dbReference type="Proteomes" id="UP000789342"/>
    </source>
</evidence>
<dbReference type="EMBL" id="CAJVPV010001756">
    <property type="protein sequence ID" value="CAG8507277.1"/>
    <property type="molecule type" value="Genomic_DNA"/>
</dbReference>
<evidence type="ECO:0000313" key="5">
    <source>
        <dbReference type="EMBL" id="CAG8507277.1"/>
    </source>
</evidence>
<accession>A0A9N9F3G6</accession>
<sequence>MSRVNLSILAIFLIALFAISSQAADMTIMVGKGNTLTFQPQNGTVSKGDVITFMFVGGTHSVLLADTAATKCNMSTKIANPKIAGPTAAGGKNATYTVTGDIAKIWYYCGVPGHCDKGMWGLLSLSTGTPSNSTSTGDAATSTDASSPTAAAVLDELNLALQLLSVVSYFTSLLKA</sequence>
<feature type="signal peptide" evidence="3">
    <location>
        <begin position="1"/>
        <end position="23"/>
    </location>
</feature>
<dbReference type="AlphaFoldDB" id="A0A9N9F3G6"/>
<dbReference type="Gene3D" id="2.60.40.420">
    <property type="entry name" value="Cupredoxins - blue copper proteins"/>
    <property type="match status" value="1"/>
</dbReference>
<dbReference type="GO" id="GO:0005507">
    <property type="term" value="F:copper ion binding"/>
    <property type="evidence" value="ECO:0007669"/>
    <property type="project" value="InterPro"/>
</dbReference>
<keyword evidence="6" id="KW-1185">Reference proteome</keyword>
<dbReference type="InterPro" id="IPR052953">
    <property type="entry name" value="Ser-rich/MCO-related"/>
</dbReference>
<dbReference type="OrthoDB" id="2449019at2759"/>
<protein>
    <submittedName>
        <fullName evidence="5">4586_t:CDS:1</fullName>
    </submittedName>
</protein>